<dbReference type="InterPro" id="IPR010105">
    <property type="entry name" value="TonB_sidphr_rcpt"/>
</dbReference>
<keyword evidence="12" id="KW-0732">Signal</keyword>
<reference evidence="15" key="1">
    <citation type="journal article" date="2014" name="Int. J. Syst. Evol. Microbiol.">
        <title>Complete genome sequence of Corynebacterium casei LMG S-19264T (=DSM 44701T), isolated from a smear-ripened cheese.</title>
        <authorList>
            <consortium name="US DOE Joint Genome Institute (JGI-PGF)"/>
            <person name="Walter F."/>
            <person name="Albersmeier A."/>
            <person name="Kalinowski J."/>
            <person name="Ruckert C."/>
        </authorList>
    </citation>
    <scope>NUCLEOTIDE SEQUENCE</scope>
    <source>
        <strain evidence="15">CGMCC 1.10998</strain>
    </source>
</reference>
<dbReference type="RefSeq" id="WP_188565856.1">
    <property type="nucleotide sequence ID" value="NZ_BMED01000002.1"/>
</dbReference>
<evidence type="ECO:0000313" key="16">
    <source>
        <dbReference type="Proteomes" id="UP000637423"/>
    </source>
</evidence>
<keyword evidence="16" id="KW-1185">Reference proteome</keyword>
<evidence type="ECO:0000259" key="14">
    <source>
        <dbReference type="Pfam" id="PF07715"/>
    </source>
</evidence>
<dbReference type="GO" id="GO:0038023">
    <property type="term" value="F:signaling receptor activity"/>
    <property type="evidence" value="ECO:0007669"/>
    <property type="project" value="InterPro"/>
</dbReference>
<protein>
    <submittedName>
        <fullName evidence="15">TonB-dependent receptor</fullName>
    </submittedName>
</protein>
<keyword evidence="9 10" id="KW-0998">Cell outer membrane</keyword>
<dbReference type="InterPro" id="IPR037066">
    <property type="entry name" value="Plug_dom_sf"/>
</dbReference>
<feature type="domain" description="TonB-dependent receptor-like beta-barrel" evidence="13">
    <location>
        <begin position="235"/>
        <end position="683"/>
    </location>
</feature>
<sequence>MSNLSSSRVRYSIGRTIIALSVAQAFAIPAFAQSALPEVVISAVKQDNNKADRASVGGFSSAPIVETPASITVFTQNLMQDLQVRQTTDALKYDASVNDSYNAIGYAEQFSIRGFALDNSSSYRKDGLAIPGDASIPLENKERIEILKGIAGFQAGFATPGGVINYVTKRPTETPLRSVTVGASERGTLYGAVDLGGQFDDSRFGYRINAADERLRSYVKGADGQRQFGSLAFDWKISPQALLQLDMDYQHKSQLTVPGFQLFNGTDLPRNVSADTMLNSQPWARPVDTRDSNIGLRFEYKLNQNWKASLAANKHEFKRDDFTAFPYGCGEIAGYCANGDYDVYDYQSTNESKSPLATQALLQGKFLTAGLQHELTLGFSSFERKDRFGDYVYDYVGTSNIFHPVVVPSSSNVTQNVSLRRHEKEWSVFAQDVLSLTDNLKLHLGARHVHIKRDQYIDADTPEAKYDRSYLLPNVALVFSPQKNWSVYGSYTEGLEHGGIAPFGSENVNQLLNPNKSKQYELGVKADVGRDLTVTAAVFQIKKSLEISKLLSADDEFPTYLQAGQEKHTGLELAAQGRITSDLSLGASLTALRARQYDTGDVTLEGKRVTNVPSLKASVYADYAVQQVSGLNVNATVLYSGDKAFSPDNRVTVPGYLVVNLGARYATQIAGTATTLRFNVDNVFDKFYWRDVTQSLGGYLFPGASRLYKVSAQFDF</sequence>
<organism evidence="15 16">
    <name type="scientific">Undibacterium terreum</name>
    <dbReference type="NCBI Taxonomy" id="1224302"/>
    <lineage>
        <taxon>Bacteria</taxon>
        <taxon>Pseudomonadati</taxon>
        <taxon>Pseudomonadota</taxon>
        <taxon>Betaproteobacteria</taxon>
        <taxon>Burkholderiales</taxon>
        <taxon>Oxalobacteraceae</taxon>
        <taxon>Undibacterium</taxon>
    </lineage>
</organism>
<proteinExistence type="inferred from homology"/>
<evidence type="ECO:0000313" key="15">
    <source>
        <dbReference type="EMBL" id="GGC72256.1"/>
    </source>
</evidence>
<dbReference type="GO" id="GO:0015891">
    <property type="term" value="P:siderophore transport"/>
    <property type="evidence" value="ECO:0007669"/>
    <property type="project" value="InterPro"/>
</dbReference>
<comment type="subcellular location">
    <subcellularLocation>
        <location evidence="1 10">Cell outer membrane</location>
        <topology evidence="1 10">Multi-pass membrane protein</topology>
    </subcellularLocation>
</comment>
<evidence type="ECO:0000256" key="9">
    <source>
        <dbReference type="ARBA" id="ARBA00023237"/>
    </source>
</evidence>
<evidence type="ECO:0000256" key="3">
    <source>
        <dbReference type="ARBA" id="ARBA00022448"/>
    </source>
</evidence>
<dbReference type="Pfam" id="PF00593">
    <property type="entry name" value="TonB_dep_Rec_b-barrel"/>
    <property type="match status" value="1"/>
</dbReference>
<dbReference type="GO" id="GO:0015344">
    <property type="term" value="F:siderophore uptake transmembrane transporter activity"/>
    <property type="evidence" value="ECO:0007669"/>
    <property type="project" value="TreeGrafter"/>
</dbReference>
<accession>A0A916UG27</accession>
<name>A0A916UG27_9BURK</name>
<evidence type="ECO:0000256" key="8">
    <source>
        <dbReference type="ARBA" id="ARBA00023170"/>
    </source>
</evidence>
<dbReference type="InterPro" id="IPR000531">
    <property type="entry name" value="Beta-barrel_TonB"/>
</dbReference>
<feature type="domain" description="TonB-dependent receptor plug" evidence="14">
    <location>
        <begin position="65"/>
        <end position="163"/>
    </location>
</feature>
<dbReference type="GO" id="GO:0009279">
    <property type="term" value="C:cell outer membrane"/>
    <property type="evidence" value="ECO:0007669"/>
    <property type="project" value="UniProtKB-SubCell"/>
</dbReference>
<evidence type="ECO:0000256" key="5">
    <source>
        <dbReference type="ARBA" id="ARBA00022692"/>
    </source>
</evidence>
<dbReference type="Pfam" id="PF07715">
    <property type="entry name" value="Plug"/>
    <property type="match status" value="1"/>
</dbReference>
<dbReference type="NCBIfam" id="TIGR01783">
    <property type="entry name" value="TonB-siderophor"/>
    <property type="match status" value="1"/>
</dbReference>
<dbReference type="EMBL" id="BMED01000002">
    <property type="protein sequence ID" value="GGC72256.1"/>
    <property type="molecule type" value="Genomic_DNA"/>
</dbReference>
<dbReference type="Proteomes" id="UP000637423">
    <property type="component" value="Unassembled WGS sequence"/>
</dbReference>
<dbReference type="PANTHER" id="PTHR32552">
    <property type="entry name" value="FERRICHROME IRON RECEPTOR-RELATED"/>
    <property type="match status" value="1"/>
</dbReference>
<evidence type="ECO:0000256" key="1">
    <source>
        <dbReference type="ARBA" id="ARBA00004571"/>
    </source>
</evidence>
<dbReference type="InterPro" id="IPR036942">
    <property type="entry name" value="Beta-barrel_TonB_sf"/>
</dbReference>
<evidence type="ECO:0000256" key="11">
    <source>
        <dbReference type="RuleBase" id="RU003357"/>
    </source>
</evidence>
<reference evidence="15" key="2">
    <citation type="submission" date="2020-09" db="EMBL/GenBank/DDBJ databases">
        <authorList>
            <person name="Sun Q."/>
            <person name="Zhou Y."/>
        </authorList>
    </citation>
    <scope>NUCLEOTIDE SEQUENCE</scope>
    <source>
        <strain evidence="15">CGMCC 1.10998</strain>
    </source>
</reference>
<dbReference type="InterPro" id="IPR039426">
    <property type="entry name" value="TonB-dep_rcpt-like"/>
</dbReference>
<feature type="chain" id="PRO_5038092982" evidence="12">
    <location>
        <begin position="33"/>
        <end position="716"/>
    </location>
</feature>
<keyword evidence="7 10" id="KW-0472">Membrane</keyword>
<gene>
    <name evidence="15" type="ORF">GCM10011396_19230</name>
</gene>
<comment type="caution">
    <text evidence="15">The sequence shown here is derived from an EMBL/GenBank/DDBJ whole genome shotgun (WGS) entry which is preliminary data.</text>
</comment>
<evidence type="ECO:0000256" key="2">
    <source>
        <dbReference type="ARBA" id="ARBA00009810"/>
    </source>
</evidence>
<evidence type="ECO:0000256" key="4">
    <source>
        <dbReference type="ARBA" id="ARBA00022452"/>
    </source>
</evidence>
<dbReference type="Gene3D" id="2.170.130.10">
    <property type="entry name" value="TonB-dependent receptor, plug domain"/>
    <property type="match status" value="1"/>
</dbReference>
<evidence type="ECO:0000259" key="13">
    <source>
        <dbReference type="Pfam" id="PF00593"/>
    </source>
</evidence>
<keyword evidence="4 10" id="KW-1134">Transmembrane beta strand</keyword>
<evidence type="ECO:0000256" key="6">
    <source>
        <dbReference type="ARBA" id="ARBA00023077"/>
    </source>
</evidence>
<dbReference type="CDD" id="cd01347">
    <property type="entry name" value="ligand_gated_channel"/>
    <property type="match status" value="1"/>
</dbReference>
<keyword evidence="6 11" id="KW-0798">TonB box</keyword>
<keyword evidence="8 15" id="KW-0675">Receptor</keyword>
<evidence type="ECO:0000256" key="10">
    <source>
        <dbReference type="PROSITE-ProRule" id="PRU01360"/>
    </source>
</evidence>
<feature type="signal peptide" evidence="12">
    <location>
        <begin position="1"/>
        <end position="32"/>
    </location>
</feature>
<evidence type="ECO:0000256" key="12">
    <source>
        <dbReference type="SAM" id="SignalP"/>
    </source>
</evidence>
<dbReference type="InterPro" id="IPR012910">
    <property type="entry name" value="Plug_dom"/>
</dbReference>
<dbReference type="SUPFAM" id="SSF56935">
    <property type="entry name" value="Porins"/>
    <property type="match status" value="1"/>
</dbReference>
<dbReference type="AlphaFoldDB" id="A0A916UG27"/>
<evidence type="ECO:0000256" key="7">
    <source>
        <dbReference type="ARBA" id="ARBA00023136"/>
    </source>
</evidence>
<keyword evidence="5 10" id="KW-0812">Transmembrane</keyword>
<keyword evidence="3 10" id="KW-0813">Transport</keyword>
<dbReference type="PROSITE" id="PS52016">
    <property type="entry name" value="TONB_DEPENDENT_REC_3"/>
    <property type="match status" value="1"/>
</dbReference>
<dbReference type="PANTHER" id="PTHR32552:SF83">
    <property type="entry name" value="BLR3904 PROTEIN"/>
    <property type="match status" value="1"/>
</dbReference>
<dbReference type="Gene3D" id="2.40.170.20">
    <property type="entry name" value="TonB-dependent receptor, beta-barrel domain"/>
    <property type="match status" value="1"/>
</dbReference>
<comment type="similarity">
    <text evidence="2 10 11">Belongs to the TonB-dependent receptor family.</text>
</comment>